<reference evidence="1" key="1">
    <citation type="submission" date="2020-05" db="UniProtKB">
        <authorList>
            <consortium name="EnsemblMetazoa"/>
        </authorList>
    </citation>
    <scope>IDENTIFICATION</scope>
    <source>
        <strain evidence="1">TTRI</strain>
    </source>
</reference>
<name>A0A1A9VYW4_GLOAU</name>
<evidence type="ECO:0000313" key="2">
    <source>
        <dbReference type="Proteomes" id="UP000078200"/>
    </source>
</evidence>
<protein>
    <submittedName>
        <fullName evidence="1">Uncharacterized protein</fullName>
    </submittedName>
</protein>
<dbReference type="EnsemblMetazoa" id="GAUT052130-RA">
    <property type="protein sequence ID" value="GAUT052130-PA"/>
    <property type="gene ID" value="GAUT052130"/>
</dbReference>
<keyword evidence="2" id="KW-1185">Reference proteome</keyword>
<accession>A0A1A9VYW4</accession>
<organism evidence="1 2">
    <name type="scientific">Glossina austeni</name>
    <name type="common">Savannah tsetse fly</name>
    <dbReference type="NCBI Taxonomy" id="7395"/>
    <lineage>
        <taxon>Eukaryota</taxon>
        <taxon>Metazoa</taxon>
        <taxon>Ecdysozoa</taxon>
        <taxon>Arthropoda</taxon>
        <taxon>Hexapoda</taxon>
        <taxon>Insecta</taxon>
        <taxon>Pterygota</taxon>
        <taxon>Neoptera</taxon>
        <taxon>Endopterygota</taxon>
        <taxon>Diptera</taxon>
        <taxon>Brachycera</taxon>
        <taxon>Muscomorpha</taxon>
        <taxon>Hippoboscoidea</taxon>
        <taxon>Glossinidae</taxon>
        <taxon>Glossina</taxon>
    </lineage>
</organism>
<dbReference type="Proteomes" id="UP000078200">
    <property type="component" value="Unassembled WGS sequence"/>
</dbReference>
<proteinExistence type="predicted"/>
<sequence length="155" mass="17502">MKPQQYVVAVCFVILKHVDGKSFVFILNVIGKCNENEIGRVSSWPSGMQFDIREERSTADAIHELFFISRATFEGKQRSTDSGKHCLAELGEKLHKISRGEPQDSVTELQRLGITCAMICCPYSPVQAIVERAHFKFGEMSREGAVSEKRELESY</sequence>
<evidence type="ECO:0000313" key="1">
    <source>
        <dbReference type="EnsemblMetazoa" id="GAUT052130-PA"/>
    </source>
</evidence>
<dbReference type="AlphaFoldDB" id="A0A1A9VYW4"/>
<dbReference type="VEuPathDB" id="VectorBase:GAUT052130"/>